<keyword evidence="3" id="KW-1185">Reference proteome</keyword>
<dbReference type="RefSeq" id="WP_154429345.1">
    <property type="nucleotide sequence ID" value="NZ_VUNI01000005.1"/>
</dbReference>
<reference evidence="2 3" key="1">
    <citation type="submission" date="2019-08" db="EMBL/GenBank/DDBJ databases">
        <title>In-depth cultivation of the pig gut microbiome towards novel bacterial diversity and tailored functional studies.</title>
        <authorList>
            <person name="Wylensek D."/>
            <person name="Hitch T.C.A."/>
            <person name="Clavel T."/>
        </authorList>
    </citation>
    <scope>NUCLEOTIDE SEQUENCE [LARGE SCALE GENOMIC DNA]</scope>
    <source>
        <strain evidence="2 3">MUC/MUC-530-WT-4D</strain>
    </source>
</reference>
<gene>
    <name evidence="2" type="ORF">FYJ75_04945</name>
</gene>
<keyword evidence="1" id="KW-0472">Membrane</keyword>
<keyword evidence="1" id="KW-1133">Transmembrane helix</keyword>
<feature type="transmembrane region" description="Helical" evidence="1">
    <location>
        <begin position="72"/>
        <end position="93"/>
    </location>
</feature>
<evidence type="ECO:0000313" key="3">
    <source>
        <dbReference type="Proteomes" id="UP000474024"/>
    </source>
</evidence>
<protein>
    <submittedName>
        <fullName evidence="2">Uncharacterized protein</fullName>
    </submittedName>
</protein>
<dbReference type="Proteomes" id="UP000474024">
    <property type="component" value="Unassembled WGS sequence"/>
</dbReference>
<evidence type="ECO:0000256" key="1">
    <source>
        <dbReference type="SAM" id="Phobius"/>
    </source>
</evidence>
<keyword evidence="1" id="KW-0812">Transmembrane</keyword>
<organism evidence="2 3">
    <name type="scientific">Roseburia porci</name>
    <dbReference type="NCBI Taxonomy" id="2605790"/>
    <lineage>
        <taxon>Bacteria</taxon>
        <taxon>Bacillati</taxon>
        <taxon>Bacillota</taxon>
        <taxon>Clostridia</taxon>
        <taxon>Lachnospirales</taxon>
        <taxon>Lachnospiraceae</taxon>
        <taxon>Roseburia</taxon>
    </lineage>
</organism>
<proteinExistence type="predicted"/>
<comment type="caution">
    <text evidence="2">The sequence shown here is derived from an EMBL/GenBank/DDBJ whole genome shotgun (WGS) entry which is preliminary data.</text>
</comment>
<accession>A0A6L5YPB2</accession>
<evidence type="ECO:0000313" key="2">
    <source>
        <dbReference type="EMBL" id="MST74383.1"/>
    </source>
</evidence>
<dbReference type="AlphaFoldDB" id="A0A6L5YPB2"/>
<dbReference type="EMBL" id="VUNI01000005">
    <property type="protein sequence ID" value="MST74383.1"/>
    <property type="molecule type" value="Genomic_DNA"/>
</dbReference>
<name>A0A6L5YPB2_9FIRM</name>
<sequence>MHREQDYLSEEELKQLIAETEHGEMLKAPVYLKSEILDKIRMEEQKEKVIEMPQRSGKMMTEKEKKKAYMRYRIKVAGIAAAAIFALFIIPAGTSNSKQSSSVNEEKTSITGTINEKTNAWCSHLFELSNGLIAPDFNKSTD</sequence>